<dbReference type="InterPro" id="IPR003346">
    <property type="entry name" value="Transposase_20"/>
</dbReference>
<evidence type="ECO:0000259" key="2">
    <source>
        <dbReference type="Pfam" id="PF02371"/>
    </source>
</evidence>
<evidence type="ECO:0000313" key="6">
    <source>
        <dbReference type="Proteomes" id="UP000284902"/>
    </source>
</evidence>
<dbReference type="Proteomes" id="UP000260793">
    <property type="component" value="Unassembled WGS sequence"/>
</dbReference>
<evidence type="ECO:0000313" key="4">
    <source>
        <dbReference type="EMBL" id="RHF57522.1"/>
    </source>
</evidence>
<gene>
    <name evidence="4" type="ORF">DW672_12035</name>
    <name evidence="3" type="ORF">DXD17_14590</name>
</gene>
<evidence type="ECO:0000259" key="1">
    <source>
        <dbReference type="Pfam" id="PF01548"/>
    </source>
</evidence>
<proteinExistence type="predicted"/>
<comment type="caution">
    <text evidence="3">The sequence shown here is derived from an EMBL/GenBank/DDBJ whole genome shotgun (WGS) entry which is preliminary data.</text>
</comment>
<accession>A0A3E4LGB1</accession>
<dbReference type="InterPro" id="IPR002525">
    <property type="entry name" value="Transp_IS110-like_N"/>
</dbReference>
<dbReference type="Pfam" id="PF02371">
    <property type="entry name" value="Transposase_20"/>
    <property type="match status" value="1"/>
</dbReference>
<dbReference type="EMBL" id="QSQN01000075">
    <property type="protein sequence ID" value="RGK35793.1"/>
    <property type="molecule type" value="Genomic_DNA"/>
</dbReference>
<protein>
    <submittedName>
        <fullName evidence="3">IS110 family transposase</fullName>
    </submittedName>
</protein>
<dbReference type="GO" id="GO:0006313">
    <property type="term" value="P:DNA transposition"/>
    <property type="evidence" value="ECO:0007669"/>
    <property type="project" value="InterPro"/>
</dbReference>
<evidence type="ECO:0000313" key="3">
    <source>
        <dbReference type="EMBL" id="RGK35793.1"/>
    </source>
</evidence>
<dbReference type="GO" id="GO:0003677">
    <property type="term" value="F:DNA binding"/>
    <property type="evidence" value="ECO:0007669"/>
    <property type="project" value="InterPro"/>
</dbReference>
<reference evidence="5 6" key="1">
    <citation type="submission" date="2018-08" db="EMBL/GenBank/DDBJ databases">
        <title>A genome reference for cultivated species of the human gut microbiota.</title>
        <authorList>
            <person name="Zou Y."/>
            <person name="Xue W."/>
            <person name="Luo G."/>
        </authorList>
    </citation>
    <scope>NUCLEOTIDE SEQUENCE [LARGE SCALE GENOMIC DNA]</scope>
    <source>
        <strain evidence="4 6">AM25-1LB</strain>
        <strain evidence="3 5">TF11-7</strain>
    </source>
</reference>
<name>A0A3E4LGB1_9FIRM</name>
<dbReference type="PANTHER" id="PTHR33055:SF13">
    <property type="entry name" value="TRANSPOSASE"/>
    <property type="match status" value="1"/>
</dbReference>
<organism evidence="3 5">
    <name type="scientific">[Ruminococcus] lactaris</name>
    <dbReference type="NCBI Taxonomy" id="46228"/>
    <lineage>
        <taxon>Bacteria</taxon>
        <taxon>Bacillati</taxon>
        <taxon>Bacillota</taxon>
        <taxon>Clostridia</taxon>
        <taxon>Lachnospirales</taxon>
        <taxon>Lachnospiraceae</taxon>
        <taxon>Mediterraneibacter</taxon>
    </lineage>
</organism>
<dbReference type="Proteomes" id="UP000284902">
    <property type="component" value="Unassembled WGS sequence"/>
</dbReference>
<feature type="domain" description="Transposase IS116/IS110/IS902 C-terminal" evidence="2">
    <location>
        <begin position="293"/>
        <end position="385"/>
    </location>
</feature>
<dbReference type="GO" id="GO:0004803">
    <property type="term" value="F:transposase activity"/>
    <property type="evidence" value="ECO:0007669"/>
    <property type="project" value="InterPro"/>
</dbReference>
<dbReference type="AlphaFoldDB" id="A0A3E4LGB1"/>
<dbReference type="InterPro" id="IPR047650">
    <property type="entry name" value="Transpos_IS110"/>
</dbReference>
<dbReference type="RefSeq" id="WP_005610457.1">
    <property type="nucleotide sequence ID" value="NZ_JBGKIH010000032.1"/>
</dbReference>
<feature type="domain" description="Transposase IS110-like N-terminal" evidence="1">
    <location>
        <begin position="18"/>
        <end position="177"/>
    </location>
</feature>
<dbReference type="EMBL" id="QRHG01000042">
    <property type="protein sequence ID" value="RHF57522.1"/>
    <property type="molecule type" value="Genomic_DNA"/>
</dbReference>
<dbReference type="Pfam" id="PF01548">
    <property type="entry name" value="DEDD_Tnp_IS110"/>
    <property type="match status" value="1"/>
</dbReference>
<dbReference type="PANTHER" id="PTHR33055">
    <property type="entry name" value="TRANSPOSASE FOR INSERTION SEQUENCE ELEMENT IS1111A"/>
    <property type="match status" value="1"/>
</dbReference>
<evidence type="ECO:0000313" key="5">
    <source>
        <dbReference type="Proteomes" id="UP000260793"/>
    </source>
</evidence>
<dbReference type="NCBIfam" id="NF033542">
    <property type="entry name" value="transpos_IS110"/>
    <property type="match status" value="1"/>
</dbReference>
<sequence>MEPYRKEHIMHNKNYISVGIDVGSAFSFMTILAPDETVILKPFKITHNNKDSLERAVSEIKKAEELYSLESRTFLESTGIYHFPLFCYLVDCGFNASIINPIITHSTKNGNIRKVKNDKIDSKGIAKLGLSKDIPVSQFPAKLVLELRSLTRKYYDLTDERSAHINKLKGDLHTVFPQYLDVFCDVTGKTSTMILRQYGTPDKILRGHKKTMIEKISKASRKGLAKASERYEKLCAAANAAKTFGCQIDSIYFNIFLTLDLVEKLDSALDSILNRIRQLITFNKNEKFIQQIKLLNTIPGVGFLTAVTIMCEIGDFSAFRNPKQLFAYFGLDPEVNESGKFVGTQLHMSKRGSRIARRAIFAVALASIRTKRNGEGINPYLRKYYELKSGQKPKMVAIGAVMHKVCNIVFAVLRDEKAFELRSPEEHCKQYQRPALAAA</sequence>